<dbReference type="EMBL" id="CP008743">
    <property type="protein sequence ID" value="ARN84701.1"/>
    <property type="molecule type" value="Genomic_DNA"/>
</dbReference>
<accession>A0A1W6N4J7</accession>
<evidence type="ECO:0000259" key="1">
    <source>
        <dbReference type="Pfam" id="PF12705"/>
    </source>
</evidence>
<reference evidence="2 3" key="1">
    <citation type="submission" date="2014-06" db="EMBL/GenBank/DDBJ databases">
        <title>The genome of the endonuclear symbiont Nucleicultrix amoebiphila.</title>
        <authorList>
            <person name="Schulz F."/>
            <person name="Horn M."/>
        </authorList>
    </citation>
    <scope>NUCLEOTIDE SEQUENCE [LARGE SCALE GENOMIC DNA]</scope>
    <source>
        <strain evidence="2 3">FS5</strain>
    </source>
</reference>
<protein>
    <recommendedName>
        <fullName evidence="1">PD-(D/E)XK endonuclease-like domain-containing protein</fullName>
    </recommendedName>
</protein>
<dbReference type="InterPro" id="IPR014153">
    <property type="entry name" value="Ds_break_AddB"/>
</dbReference>
<dbReference type="KEGG" id="naf:GQ61_04590"/>
<proteinExistence type="predicted"/>
<dbReference type="SUPFAM" id="SSF52540">
    <property type="entry name" value="P-loop containing nucleoside triphosphate hydrolases"/>
    <property type="match status" value="1"/>
</dbReference>
<dbReference type="InterPro" id="IPR027417">
    <property type="entry name" value="P-loop_NTPase"/>
</dbReference>
<name>A0A1W6N4J7_9PROT</name>
<dbReference type="STRING" id="1414854.GQ61_04590"/>
<dbReference type="RefSeq" id="WP_198157419.1">
    <property type="nucleotide sequence ID" value="NZ_CP008743.1"/>
</dbReference>
<gene>
    <name evidence="2" type="ORF">GQ61_04590</name>
</gene>
<dbReference type="Pfam" id="PF12705">
    <property type="entry name" value="PDDEXK_1"/>
    <property type="match status" value="1"/>
</dbReference>
<feature type="domain" description="PD-(D/E)XK endonuclease-like" evidence="1">
    <location>
        <begin position="694"/>
        <end position="914"/>
    </location>
</feature>
<evidence type="ECO:0000313" key="2">
    <source>
        <dbReference type="EMBL" id="ARN84701.1"/>
    </source>
</evidence>
<dbReference type="NCBIfam" id="TIGR02786">
    <property type="entry name" value="addB_alphas"/>
    <property type="match status" value="1"/>
</dbReference>
<dbReference type="InterPro" id="IPR038726">
    <property type="entry name" value="PDDEXK_AddAB-type"/>
</dbReference>
<keyword evidence="3" id="KW-1185">Reference proteome</keyword>
<dbReference type="Proteomes" id="UP000237351">
    <property type="component" value="Chromosome"/>
</dbReference>
<evidence type="ECO:0000313" key="3">
    <source>
        <dbReference type="Proteomes" id="UP000237351"/>
    </source>
</evidence>
<sequence>MDKGVFNVPGGETFLETLSQFLIHGAKQDPLHNAKTLIFLPTRRACRHLTENVGRLSQNHPIVLPRMIPITDIPNDLLPVHYQRDLVPAVNAFSRLGLLSKLVYEAGQKILGVSYNDAMQLASSLIELLDEAGDEGVQLTNFKKIVPEVYAEHWQKILNFFEVLTDKWPRILKEKNVMDPAYRRTIILEKLTESWQKEPPKTPIIGAGLTGTLPSVARLLKSIKDLPRGLILIPGLDHTLDEAHWQSLPYSHPQYALSRLLKIMDITRSDIKNWSLGSNVSSRQQLFQNIFHPYDLRNAKTKDLIEEGALKKITLLEVSNDEEEASSVAMILRGVLEAPQKTGALITPDRTLAKRVLVHLRRWGLSVDDSAGTRLCETLHGRFFALSAALLFKEFDSVTFLSFLKHPFCRFGMSTKLIRSQSRDFEKNYLRGKELKGDPSRIECYHSLWSRVVEDAQHAWQLQKQKATSLKFLIEVHVKFCDAASKRHQDETGFSLWQDDIGQASRDFFENLLKSASDFTDLRAEDYPGFLQNFLASERVRQPWGHHPRLFIYGPLEARLMRPDVVVLGGLNEGVWPKGKSESPWLSNTMKTQIGLPDSEQNIGFMAHDFCQFLQCDEVYLSRSQRSQGTPTFPSRWVLRLKTVLKGVDKESTIYPAQNWLGWRHLLDQPKEIVSVKRPKACPPVSARPKKLRVTQIDLLSKDPYGLYVDEILKLRPLSELGLELNEAFFGSVVHKVLEKSTKLKDLTLENLESLGMEFFAPHTRHPKVTYYWMPRFRKVAENFLKIITQRSHVKAIYAEIQGANEVIPGFTLTTKIDHLELHEGQAVKLIDYKTGKAPSYSEVQKQNALQLPLEGLLVQRGALSDRVSATKVIGLEYWQLQTEQDEAVVELGDVDHLIQEAQKRLRYLVEYYDDPSTAYRPPLTAEKTLYPHLARNAEWLSIL</sequence>
<dbReference type="AlphaFoldDB" id="A0A1W6N4J7"/>
<organism evidence="2 3">
    <name type="scientific">Candidatus Nucleicultrix amoebiphila FS5</name>
    <dbReference type="NCBI Taxonomy" id="1414854"/>
    <lineage>
        <taxon>Bacteria</taxon>
        <taxon>Pseudomonadati</taxon>
        <taxon>Pseudomonadota</taxon>
        <taxon>Alphaproteobacteria</taxon>
        <taxon>Holosporales</taxon>
        <taxon>Candidatus Nucleicultricaceae</taxon>
        <taxon>Candidatus Nucleicultrix</taxon>
    </lineage>
</organism>